<evidence type="ECO:0000256" key="5">
    <source>
        <dbReference type="ARBA" id="ARBA00022777"/>
    </source>
</evidence>
<evidence type="ECO:0000259" key="11">
    <source>
        <dbReference type="PROSITE" id="PS50109"/>
    </source>
</evidence>
<comment type="function">
    <text evidence="7">Member of the two-component regulatory system BvgS/BvgA. Phosphorylates BvgA via a four-step phosphorelay in response to environmental signals.</text>
</comment>
<gene>
    <name evidence="12" type="ORF">DAI18_12670</name>
</gene>
<dbReference type="InterPro" id="IPR003594">
    <property type="entry name" value="HATPase_dom"/>
</dbReference>
<protein>
    <recommendedName>
        <fullName evidence="8">Virulence sensor protein BvgS</fullName>
        <ecNumber evidence="2">2.7.13.3</ecNumber>
    </recommendedName>
</protein>
<reference evidence="12 13" key="1">
    <citation type="submission" date="2018-04" db="EMBL/GenBank/DDBJ databases">
        <title>Denitrifier Microvirgula.</title>
        <authorList>
            <person name="Anderson E."/>
            <person name="Jang J."/>
            <person name="Ishii S."/>
        </authorList>
    </citation>
    <scope>NUCLEOTIDE SEQUENCE [LARGE SCALE GENOMIC DNA]</scope>
    <source>
        <strain evidence="12 13">BE2.4</strain>
    </source>
</reference>
<feature type="transmembrane region" description="Helical" evidence="10">
    <location>
        <begin position="356"/>
        <end position="375"/>
    </location>
</feature>
<evidence type="ECO:0000256" key="1">
    <source>
        <dbReference type="ARBA" id="ARBA00000085"/>
    </source>
</evidence>
<dbReference type="InterPro" id="IPR011622">
    <property type="entry name" value="7TMR_DISM_rcpt_extracell_dom2"/>
</dbReference>
<evidence type="ECO:0000313" key="12">
    <source>
        <dbReference type="EMBL" id="AVY94797.1"/>
    </source>
</evidence>
<feature type="transmembrane region" description="Helical" evidence="10">
    <location>
        <begin position="210"/>
        <end position="228"/>
    </location>
</feature>
<proteinExistence type="predicted"/>
<keyword evidence="6" id="KW-0902">Two-component regulatory system</keyword>
<evidence type="ECO:0000256" key="8">
    <source>
        <dbReference type="ARBA" id="ARBA00070152"/>
    </source>
</evidence>
<dbReference type="PRINTS" id="PR00344">
    <property type="entry name" value="BCTRLSENSOR"/>
</dbReference>
<dbReference type="Pfam" id="PF07696">
    <property type="entry name" value="7TMR-DISMED2"/>
    <property type="match status" value="1"/>
</dbReference>
<keyword evidence="3" id="KW-0597">Phosphoprotein</keyword>
<dbReference type="KEGG" id="maer:DAI18_12670"/>
<evidence type="ECO:0000256" key="2">
    <source>
        <dbReference type="ARBA" id="ARBA00012438"/>
    </source>
</evidence>
<feature type="compositionally biased region" description="Pro residues" evidence="9">
    <location>
        <begin position="694"/>
        <end position="706"/>
    </location>
</feature>
<dbReference type="STRING" id="1122240.GCA_000620105_01770"/>
<dbReference type="AlphaFoldDB" id="A0A2S0PBZ7"/>
<feature type="transmembrane region" description="Helical" evidence="10">
    <location>
        <begin position="331"/>
        <end position="349"/>
    </location>
</feature>
<feature type="transmembrane region" description="Helical" evidence="10">
    <location>
        <begin position="235"/>
        <end position="255"/>
    </location>
</feature>
<dbReference type="PROSITE" id="PS50109">
    <property type="entry name" value="HIS_KIN"/>
    <property type="match status" value="1"/>
</dbReference>
<dbReference type="EC" id="2.7.13.3" evidence="2"/>
<keyword evidence="10" id="KW-0472">Membrane</keyword>
<feature type="transmembrane region" description="Helical" evidence="10">
    <location>
        <begin position="390"/>
        <end position="410"/>
    </location>
</feature>
<feature type="region of interest" description="Disordered" evidence="9">
    <location>
        <begin position="694"/>
        <end position="713"/>
    </location>
</feature>
<evidence type="ECO:0000256" key="10">
    <source>
        <dbReference type="SAM" id="Phobius"/>
    </source>
</evidence>
<dbReference type="SUPFAM" id="SSF47384">
    <property type="entry name" value="Homodimeric domain of signal transducing histidine kinase"/>
    <property type="match status" value="1"/>
</dbReference>
<dbReference type="PANTHER" id="PTHR43047">
    <property type="entry name" value="TWO-COMPONENT HISTIDINE PROTEIN KINASE"/>
    <property type="match status" value="1"/>
</dbReference>
<dbReference type="InterPro" id="IPR005467">
    <property type="entry name" value="His_kinase_dom"/>
</dbReference>
<feature type="transmembrane region" description="Helical" evidence="10">
    <location>
        <begin position="303"/>
        <end position="325"/>
    </location>
</feature>
<keyword evidence="10" id="KW-0812">Transmembrane</keyword>
<dbReference type="InterPro" id="IPR036097">
    <property type="entry name" value="HisK_dim/P_sf"/>
</dbReference>
<accession>A0A2S0PBZ7</accession>
<evidence type="ECO:0000256" key="9">
    <source>
        <dbReference type="SAM" id="MobiDB-lite"/>
    </source>
</evidence>
<dbReference type="Gene3D" id="1.10.287.130">
    <property type="match status" value="1"/>
</dbReference>
<dbReference type="Pfam" id="PF02518">
    <property type="entry name" value="HATPase_c"/>
    <property type="match status" value="1"/>
</dbReference>
<dbReference type="CDD" id="cd16922">
    <property type="entry name" value="HATPase_EvgS-ArcB-TorS-like"/>
    <property type="match status" value="1"/>
</dbReference>
<dbReference type="SMART" id="SM00387">
    <property type="entry name" value="HATPase_c"/>
    <property type="match status" value="1"/>
</dbReference>
<dbReference type="Gene3D" id="2.60.40.2380">
    <property type="match status" value="1"/>
</dbReference>
<dbReference type="EMBL" id="CP028519">
    <property type="protein sequence ID" value="AVY94797.1"/>
    <property type="molecule type" value="Genomic_DNA"/>
</dbReference>
<dbReference type="GO" id="GO:0000155">
    <property type="term" value="F:phosphorelay sensor kinase activity"/>
    <property type="evidence" value="ECO:0007669"/>
    <property type="project" value="InterPro"/>
</dbReference>
<dbReference type="SMART" id="SM00388">
    <property type="entry name" value="HisKA"/>
    <property type="match status" value="1"/>
</dbReference>
<comment type="catalytic activity">
    <reaction evidence="1">
        <text>ATP + protein L-histidine = ADP + protein N-phospho-L-histidine.</text>
        <dbReference type="EC" id="2.7.13.3"/>
    </reaction>
</comment>
<dbReference type="Pfam" id="PF00512">
    <property type="entry name" value="HisKA"/>
    <property type="match status" value="1"/>
</dbReference>
<keyword evidence="13" id="KW-1185">Reference proteome</keyword>
<dbReference type="FunFam" id="3.30.565.10:FF:000010">
    <property type="entry name" value="Sensor histidine kinase RcsC"/>
    <property type="match status" value="1"/>
</dbReference>
<evidence type="ECO:0000313" key="13">
    <source>
        <dbReference type="Proteomes" id="UP000244173"/>
    </source>
</evidence>
<organism evidence="12 13">
    <name type="scientific">Microvirgula aerodenitrificans</name>
    <dbReference type="NCBI Taxonomy" id="57480"/>
    <lineage>
        <taxon>Bacteria</taxon>
        <taxon>Pseudomonadati</taxon>
        <taxon>Pseudomonadota</taxon>
        <taxon>Betaproteobacteria</taxon>
        <taxon>Neisseriales</taxon>
        <taxon>Aquaspirillaceae</taxon>
        <taxon>Microvirgula</taxon>
    </lineage>
</organism>
<dbReference type="InterPro" id="IPR004358">
    <property type="entry name" value="Sig_transdc_His_kin-like_C"/>
</dbReference>
<dbReference type="Pfam" id="PF07695">
    <property type="entry name" value="7TMR-DISM_7TM"/>
    <property type="match status" value="1"/>
</dbReference>
<feature type="transmembrane region" description="Helical" evidence="10">
    <location>
        <begin position="267"/>
        <end position="291"/>
    </location>
</feature>
<evidence type="ECO:0000256" key="4">
    <source>
        <dbReference type="ARBA" id="ARBA00022679"/>
    </source>
</evidence>
<keyword evidence="4" id="KW-0808">Transferase</keyword>
<dbReference type="Proteomes" id="UP000244173">
    <property type="component" value="Chromosome"/>
</dbReference>
<dbReference type="InterPro" id="IPR036890">
    <property type="entry name" value="HATPase_C_sf"/>
</dbReference>
<evidence type="ECO:0000256" key="7">
    <source>
        <dbReference type="ARBA" id="ARBA00058004"/>
    </source>
</evidence>
<keyword evidence="10" id="KW-1133">Transmembrane helix</keyword>
<name>A0A2S0PBZ7_9NEIS</name>
<sequence length="726" mass="80513">MPTLRPGPPPLSATRPASYTGGWMLLLCLLLCLLFWLPFAQAGELRLGQRSDWPLSLTPYLDVLKDPDAQLDLAGVRSRASDFVPATTDLLRPGFTRSAWWLRLSVVNDRPLPQSLRLMFLSPRLADVTFHVEQDGHWSQTRAGLAVPNSEQHWSYAPERMPGLSLELAAHQRAQIWIRVKSPTSIGMDAVLTTPGTLHASGSLEALLDGINLGGLVVLCIYSLFLCLFSRDWLFGLQGVTCAVFLLYEASYRGYAKQYLWPEVTAWGYQANACLGALTATFIIAYLYFLCRREKISLPWASVFIGTAMLFVGIALMSLFGDYYLIAKISIYTPLVTSMLLVAVGLLFIKRMPGTAWLVISFFMVSVVGILIRALELGGSTRRWLPDINYTPLVAIVIMAFMLAILAAWVNRMRAERAEAQALLLSWHIQEKDRLQKEVDRQTSALNQALAEARTAHDDQTRILAYISHDLRAPLVTIGGYARLLQDGSPPELAAHARTIAHSASYQLGLIDELLEYAKGELHPLSIDAAPLRLPDLINHISQYAHILAAQQHNTFILDYADDIPDTLMLDGYRLQQVLLNLLSNAAKFTHDGEIRLRVGIEYDNGEPHLGISVSDTGVGIPSEKQAHIFEAFAQLQRNHGGAGLGLFISRRIIQYMGGTLALHSTPDQGSQFHFAIPCRAADSSARTMQIDLPPPPAMPAVPPRPRMSCRPSRGCANWRRWPKPA</sequence>
<dbReference type="SUPFAM" id="SSF55874">
    <property type="entry name" value="ATPase domain of HSP90 chaperone/DNA topoisomerase II/histidine kinase"/>
    <property type="match status" value="1"/>
</dbReference>
<dbReference type="CDD" id="cd00082">
    <property type="entry name" value="HisKA"/>
    <property type="match status" value="1"/>
</dbReference>
<dbReference type="InterPro" id="IPR003661">
    <property type="entry name" value="HisK_dim/P_dom"/>
</dbReference>
<keyword evidence="5" id="KW-0418">Kinase</keyword>
<dbReference type="InterPro" id="IPR011623">
    <property type="entry name" value="7TMR_DISM_rcpt_extracell_dom1"/>
</dbReference>
<feature type="domain" description="Histidine kinase" evidence="11">
    <location>
        <begin position="466"/>
        <end position="681"/>
    </location>
</feature>
<evidence type="ECO:0000256" key="6">
    <source>
        <dbReference type="ARBA" id="ARBA00023012"/>
    </source>
</evidence>
<evidence type="ECO:0000256" key="3">
    <source>
        <dbReference type="ARBA" id="ARBA00022553"/>
    </source>
</evidence>
<dbReference type="Gene3D" id="3.30.565.10">
    <property type="entry name" value="Histidine kinase-like ATPase, C-terminal domain"/>
    <property type="match status" value="1"/>
</dbReference>
<dbReference type="PANTHER" id="PTHR43047:SF64">
    <property type="entry name" value="HISTIDINE KINASE CONTAINING CHEY-HOMOLOGOUS RECEIVER DOMAIN AND PAS DOMAIN-RELATED"/>
    <property type="match status" value="1"/>
</dbReference>